<dbReference type="InterPro" id="IPR036322">
    <property type="entry name" value="WD40_repeat_dom_sf"/>
</dbReference>
<organism evidence="6 7">
    <name type="scientific">Rhizoctonia solani</name>
    <dbReference type="NCBI Taxonomy" id="456999"/>
    <lineage>
        <taxon>Eukaryota</taxon>
        <taxon>Fungi</taxon>
        <taxon>Dikarya</taxon>
        <taxon>Basidiomycota</taxon>
        <taxon>Agaricomycotina</taxon>
        <taxon>Agaricomycetes</taxon>
        <taxon>Cantharellales</taxon>
        <taxon>Ceratobasidiaceae</taxon>
        <taxon>Rhizoctonia</taxon>
    </lineage>
</organism>
<reference evidence="6 7" key="1">
    <citation type="submission" date="2015-07" db="EMBL/GenBank/DDBJ databases">
        <authorList>
            <person name="Noorani M."/>
        </authorList>
    </citation>
    <scope>NUCLEOTIDE SEQUENCE [LARGE SCALE GENOMIC DNA]</scope>
    <source>
        <strain evidence="6">BBA 69670</strain>
    </source>
</reference>
<dbReference type="Pfam" id="PF24883">
    <property type="entry name" value="NPHP3_N"/>
    <property type="match status" value="1"/>
</dbReference>
<dbReference type="PANTHER" id="PTHR22847:SF637">
    <property type="entry name" value="WD REPEAT DOMAIN 5B"/>
    <property type="match status" value="1"/>
</dbReference>
<accession>A0A0K6FSH1</accession>
<feature type="repeat" description="WD" evidence="3">
    <location>
        <begin position="1010"/>
        <end position="1045"/>
    </location>
</feature>
<dbReference type="PROSITE" id="PS00678">
    <property type="entry name" value="WD_REPEATS_1"/>
    <property type="match status" value="4"/>
</dbReference>
<gene>
    <name evidence="6" type="ORF">RSOLAG22IIIB_08341</name>
</gene>
<dbReference type="InterPro" id="IPR027417">
    <property type="entry name" value="P-loop_NTPase"/>
</dbReference>
<dbReference type="Proteomes" id="UP000044841">
    <property type="component" value="Unassembled WGS sequence"/>
</dbReference>
<feature type="repeat" description="WD" evidence="3">
    <location>
        <begin position="967"/>
        <end position="1008"/>
    </location>
</feature>
<evidence type="ECO:0000256" key="1">
    <source>
        <dbReference type="ARBA" id="ARBA00022574"/>
    </source>
</evidence>
<evidence type="ECO:0000256" key="4">
    <source>
        <dbReference type="SAM" id="MobiDB-lite"/>
    </source>
</evidence>
<evidence type="ECO:0000256" key="2">
    <source>
        <dbReference type="ARBA" id="ARBA00022737"/>
    </source>
</evidence>
<feature type="compositionally biased region" description="Basic and acidic residues" evidence="4">
    <location>
        <begin position="1621"/>
        <end position="1631"/>
    </location>
</feature>
<keyword evidence="7" id="KW-1185">Reference proteome</keyword>
<feature type="repeat" description="WD" evidence="3">
    <location>
        <begin position="1053"/>
        <end position="1086"/>
    </location>
</feature>
<sequence length="1685" mass="185593">MSSSSKRKRGDHPNTGDFLHPGEWRNTPKRSKSPSASGASTPDAGYSHSSPPSNPSFEQSTGSAWTGLESALQALQLTTKICPSLSLAAEDLTSCLPIFEAAAKGHRDHDALATGLKNMVDQLIPDLNGTTSESTIDIITSIAEAIRTEIESIKMPQSHSLSRRLLGASTAEDDLIRIRCYRRIEQLFRQLQGEVNMSRWNSVDELRLVQQLEILHPSKLARFNSALSSDISRRGCTKDTRTSILEESMAWSEDPGMAKIYWMNGMAGTGKTTIAYSLCERLDDRKQLAASFFCTRASPDCRDAKRIIPTIAHQLAQRFAPFRYLLSRKLQEDPDISYSSLSHQFDSLLKKPLLAAKDQLPNNLVIVLDALDECSDPHAVRLFLDLLFRSVLELPIKFFVTSRPEPAIRNRMMPESERLRSILYLHEIEPSLVQADIELYLREELASIAPADEDLAELAEHAGNLFIYAATTVRYILRVSRVVDSKARLRSILAANAKSNTALSAIDALYIPILAAAIDDEELELEEQNCTRMLLWTAICACEPIPIRTLALLSGLDDKGDTVVALQSLRSVLHVSDHSGLVTTLHRSFRSCMFDQARSGAFHCDKVAHSQLLAERCFRIMEDQLRFNICSIRSSFIANDKISELEGQIQNNISDELSYACRFWVDHLSETHHTDSLLLLAYEFLSQRLLFWMEVLSLKSYMVVGVTMLTKLNSWLSQPHLNTPANLSELASDAQGFAATYAFGPASAYVSHIYLSVLPLGPPSSCVRSQYLSQFKGLINVSGTTFDRVGKASFDTWASVTSSRCAAFSPNGGRVFLGDEKGEISVQNSYDGGCIIPAFKAHKQAITSLGVSSDGMQIVSGSHDTTLSIWNAHTGSLLFGPFKGHSDRVTSVAFSPDSMLVVSGSDDCTVNMWNVITVAAPMRSLGGHQKAVNSVAFSPDGTRVISGSSDCTFRLWNVSNGDTIFIRGDHGGAVTSVQFTPNDFYIISGCGDNIIRVWNARDGTLFCQSQNAHSGGITSISVSPDGCNIVSGSWDCTLCVWDTQTCDLISGPFEGHTESVKCVGFSGDGTRSMSASDKTVRIWDFQQQKPQIGKSSITDAISDLRLIVSRSQAHIAIWDDNPRTEIYVWDLRTTTHIVIPTSEDIELLLFSLDGARIHLLHASGTICTWDTQTAELLDGPHRFTSFEKWDSVACSSDGTRIATCYKNKVQLWHVKSDRSIAVCETGCDLPRVIFSQDGSRFATSSGYSSDVWDGADGAHVAGPLSVRAFDLSPDGTYLCCWSNRFQLMRINTGETIDMQTGYVWNLMFTPDSLHIAVRQDSRTIDIFNTCGQKVNSFEFQDPSSCISNLLGYSSDGWLLFSQHLSGEVKGLYVWRVHVDYPPFTIDPGGWVLDHQQRPLLWVPEKIRSNFPGCGRVIISDTKEVLQSVDYSAVRLVGASRGDSESGDPPIKKCCAAHGSFDSHRPAMRMMALSAASPMANRQAHVGSTGALDTTSGILGHSDEGSHRVVIAVLDLGSDLEWVCIPLQSGKLERVYPFLPREANVFMDDNPVSKSRIESFETSLDIDSTLRVTHPPAKTLNRTATQLFMTKEKHTDARIKVNVTSSNGLDTAVASTSPSGKGVDEGKRKEQPWKGVHKGLKARWAGLEAGGEGTAEWSCDIAPRKETELELSWEVYAPSEQRWEHV</sequence>
<feature type="region of interest" description="Disordered" evidence="4">
    <location>
        <begin position="1"/>
        <end position="62"/>
    </location>
</feature>
<feature type="compositionally biased region" description="Polar residues" evidence="4">
    <location>
        <begin position="47"/>
        <end position="62"/>
    </location>
</feature>
<dbReference type="Pfam" id="PF00400">
    <property type="entry name" value="WD40"/>
    <property type="match status" value="6"/>
</dbReference>
<dbReference type="CDD" id="cd00200">
    <property type="entry name" value="WD40"/>
    <property type="match status" value="1"/>
</dbReference>
<evidence type="ECO:0000259" key="5">
    <source>
        <dbReference type="PROSITE" id="PS50837"/>
    </source>
</evidence>
<feature type="repeat" description="WD" evidence="3">
    <location>
        <begin position="925"/>
        <end position="966"/>
    </location>
</feature>
<dbReference type="PROSITE" id="PS50294">
    <property type="entry name" value="WD_REPEATS_REGION"/>
    <property type="match status" value="6"/>
</dbReference>
<dbReference type="SUPFAM" id="SSF52540">
    <property type="entry name" value="P-loop containing nucleoside triphosphate hydrolases"/>
    <property type="match status" value="1"/>
</dbReference>
<dbReference type="Gene3D" id="3.40.50.300">
    <property type="entry name" value="P-loop containing nucleotide triphosphate hydrolases"/>
    <property type="match status" value="1"/>
</dbReference>
<feature type="domain" description="NACHT" evidence="5">
    <location>
        <begin position="259"/>
        <end position="404"/>
    </location>
</feature>
<evidence type="ECO:0000256" key="3">
    <source>
        <dbReference type="PROSITE-ProRule" id="PRU00221"/>
    </source>
</evidence>
<evidence type="ECO:0000313" key="6">
    <source>
        <dbReference type="EMBL" id="CUA69215.1"/>
    </source>
</evidence>
<evidence type="ECO:0000313" key="7">
    <source>
        <dbReference type="Proteomes" id="UP000044841"/>
    </source>
</evidence>
<keyword evidence="1 3" id="KW-0853">WD repeat</keyword>
<dbReference type="SUPFAM" id="SSF50978">
    <property type="entry name" value="WD40 repeat-like"/>
    <property type="match status" value="2"/>
</dbReference>
<dbReference type="GO" id="GO:1990234">
    <property type="term" value="C:transferase complex"/>
    <property type="evidence" value="ECO:0007669"/>
    <property type="project" value="UniProtKB-ARBA"/>
</dbReference>
<dbReference type="InterPro" id="IPR019775">
    <property type="entry name" value="WD40_repeat_CS"/>
</dbReference>
<dbReference type="InterPro" id="IPR056884">
    <property type="entry name" value="NPHP3-like_N"/>
</dbReference>
<dbReference type="InterPro" id="IPR007111">
    <property type="entry name" value="NACHT_NTPase"/>
</dbReference>
<dbReference type="PRINTS" id="PR00320">
    <property type="entry name" value="GPROTEINBRPT"/>
</dbReference>
<dbReference type="SMART" id="SM00320">
    <property type="entry name" value="WD40"/>
    <property type="match status" value="8"/>
</dbReference>
<dbReference type="EMBL" id="CYGV01000691">
    <property type="protein sequence ID" value="CUA69215.1"/>
    <property type="molecule type" value="Genomic_DNA"/>
</dbReference>
<feature type="region of interest" description="Disordered" evidence="4">
    <location>
        <begin position="1611"/>
        <end position="1633"/>
    </location>
</feature>
<protein>
    <submittedName>
        <fullName evidence="6">Vegetative incompatibility protein HET-E-1 [Podospora anserina]</fullName>
    </submittedName>
</protein>
<dbReference type="InterPro" id="IPR015943">
    <property type="entry name" value="WD40/YVTN_repeat-like_dom_sf"/>
</dbReference>
<dbReference type="PROSITE" id="PS50082">
    <property type="entry name" value="WD_REPEATS_2"/>
    <property type="match status" value="6"/>
</dbReference>
<proteinExistence type="predicted"/>
<dbReference type="SUPFAM" id="SSF82171">
    <property type="entry name" value="DPP6 N-terminal domain-like"/>
    <property type="match status" value="1"/>
</dbReference>
<feature type="compositionally biased region" description="Basic residues" evidence="4">
    <location>
        <begin position="1"/>
        <end position="10"/>
    </location>
</feature>
<feature type="repeat" description="WD" evidence="3">
    <location>
        <begin position="839"/>
        <end position="880"/>
    </location>
</feature>
<keyword evidence="2" id="KW-0677">Repeat</keyword>
<dbReference type="InterPro" id="IPR001680">
    <property type="entry name" value="WD40_rpt"/>
</dbReference>
<dbReference type="PROSITE" id="PS50837">
    <property type="entry name" value="NACHT"/>
    <property type="match status" value="1"/>
</dbReference>
<name>A0A0K6FSH1_9AGAM</name>
<dbReference type="Gene3D" id="2.130.10.10">
    <property type="entry name" value="YVTN repeat-like/Quinoprotein amine dehydrogenase"/>
    <property type="match status" value="4"/>
</dbReference>
<dbReference type="PANTHER" id="PTHR22847">
    <property type="entry name" value="WD40 REPEAT PROTEIN"/>
    <property type="match status" value="1"/>
</dbReference>
<dbReference type="InterPro" id="IPR020472">
    <property type="entry name" value="WD40_PAC1"/>
</dbReference>
<feature type="repeat" description="WD" evidence="3">
    <location>
        <begin position="882"/>
        <end position="915"/>
    </location>
</feature>